<accession>A0ABQ9HQT7</accession>
<reference evidence="1 2" key="1">
    <citation type="submission" date="2023-02" db="EMBL/GenBank/DDBJ databases">
        <title>LHISI_Scaffold_Assembly.</title>
        <authorList>
            <person name="Stuart O.P."/>
            <person name="Cleave R."/>
            <person name="Magrath M.J.L."/>
            <person name="Mikheyev A.S."/>
        </authorList>
    </citation>
    <scope>NUCLEOTIDE SEQUENCE [LARGE SCALE GENOMIC DNA]</scope>
    <source>
        <strain evidence="1">Daus_M_001</strain>
        <tissue evidence="1">Leg muscle</tissue>
    </source>
</reference>
<name>A0ABQ9HQT7_9NEOP</name>
<protein>
    <submittedName>
        <fullName evidence="1">Uncharacterized protein</fullName>
    </submittedName>
</protein>
<proteinExistence type="predicted"/>
<comment type="caution">
    <text evidence="1">The sequence shown here is derived from an EMBL/GenBank/DDBJ whole genome shotgun (WGS) entry which is preliminary data.</text>
</comment>
<evidence type="ECO:0000313" key="2">
    <source>
        <dbReference type="Proteomes" id="UP001159363"/>
    </source>
</evidence>
<evidence type="ECO:0000313" key="1">
    <source>
        <dbReference type="EMBL" id="KAJ8886640.1"/>
    </source>
</evidence>
<organism evidence="1 2">
    <name type="scientific">Dryococelus australis</name>
    <dbReference type="NCBI Taxonomy" id="614101"/>
    <lineage>
        <taxon>Eukaryota</taxon>
        <taxon>Metazoa</taxon>
        <taxon>Ecdysozoa</taxon>
        <taxon>Arthropoda</taxon>
        <taxon>Hexapoda</taxon>
        <taxon>Insecta</taxon>
        <taxon>Pterygota</taxon>
        <taxon>Neoptera</taxon>
        <taxon>Polyneoptera</taxon>
        <taxon>Phasmatodea</taxon>
        <taxon>Verophasmatodea</taxon>
        <taxon>Anareolatae</taxon>
        <taxon>Phasmatidae</taxon>
        <taxon>Eurycanthinae</taxon>
        <taxon>Dryococelus</taxon>
    </lineage>
</organism>
<keyword evidence="2" id="KW-1185">Reference proteome</keyword>
<dbReference type="EMBL" id="JARBHB010000004">
    <property type="protein sequence ID" value="KAJ8886640.1"/>
    <property type="molecule type" value="Genomic_DNA"/>
</dbReference>
<sequence>MVLRFLATGNSYSSLQWLFRISKQAISCIVPIVCQANIDVMKGNTEVSNYEQQIIDIADTCHTGRAVVAYGLVVSGMKQGTVQSDEDG</sequence>
<gene>
    <name evidence="1" type="ORF">PR048_012852</name>
</gene>
<dbReference type="Proteomes" id="UP001159363">
    <property type="component" value="Chromosome X"/>
</dbReference>